<keyword evidence="4" id="KW-1185">Reference proteome</keyword>
<feature type="region of interest" description="Disordered" evidence="1">
    <location>
        <begin position="21"/>
        <end position="45"/>
    </location>
</feature>
<accession>A0ABY4ZVS9</accession>
<feature type="domain" description="DUF3857" evidence="2">
    <location>
        <begin position="56"/>
        <end position="176"/>
    </location>
</feature>
<evidence type="ECO:0000313" key="3">
    <source>
        <dbReference type="EMBL" id="USQ96102.1"/>
    </source>
</evidence>
<protein>
    <submittedName>
        <fullName evidence="3">DUF3857 domain-containing protein</fullName>
    </submittedName>
</protein>
<dbReference type="Gene3D" id="2.60.40.3140">
    <property type="match status" value="1"/>
</dbReference>
<reference evidence="3 4" key="1">
    <citation type="submission" date="2022-04" db="EMBL/GenBank/DDBJ databases">
        <title>Genome sequence of soybean root-associated Caulobacter segnis RL271.</title>
        <authorList>
            <person name="Longley R."/>
            <person name="Bonito G."/>
            <person name="Trigodet F."/>
            <person name="Crosson S."/>
            <person name="Fiebig A."/>
        </authorList>
    </citation>
    <scope>NUCLEOTIDE SEQUENCE [LARGE SCALE GENOMIC DNA]</scope>
    <source>
        <strain evidence="3 4">RL271</strain>
    </source>
</reference>
<feature type="region of interest" description="Disordered" evidence="1">
    <location>
        <begin position="508"/>
        <end position="538"/>
    </location>
</feature>
<proteinExistence type="predicted"/>
<evidence type="ECO:0000256" key="1">
    <source>
        <dbReference type="SAM" id="MobiDB-lite"/>
    </source>
</evidence>
<dbReference type="Proteomes" id="UP001057520">
    <property type="component" value="Chromosome"/>
</dbReference>
<evidence type="ECO:0000259" key="2">
    <source>
        <dbReference type="Pfam" id="PF12969"/>
    </source>
</evidence>
<dbReference type="Gene3D" id="3.10.620.30">
    <property type="match status" value="1"/>
</dbReference>
<evidence type="ECO:0000313" key="4">
    <source>
        <dbReference type="Proteomes" id="UP001057520"/>
    </source>
</evidence>
<dbReference type="InterPro" id="IPR024618">
    <property type="entry name" value="DUF3857"/>
</dbReference>
<gene>
    <name evidence="3" type="ORF">MZV50_00385</name>
</gene>
<dbReference type="EMBL" id="CP096040">
    <property type="protein sequence ID" value="USQ96102.1"/>
    <property type="molecule type" value="Genomic_DNA"/>
</dbReference>
<name>A0ABY4ZVS9_9CAUL</name>
<sequence length="538" mass="58477">MRAGRPAGAGVAAGRLRRGRGGVVTRPLRASRSSPERGKKVAAHPSARLWGGRPAWQPERDKVTLHTLAIIRDGQRIDLLKNGEDVLVLRREKDLERAMLDGRMTATIQIKDLRVGDLIDWSFSVERRDSILGPRVSDFERMGWSGVAGRYRVRMLWSGGVPVTWKASAGFPDPKIGKVDGLNELLVDQTEAVAPKPPTGAPIRFQRVGEIQATTYRGWADVVAPMAPLYDAATTLAPDSPLKAEIAAIAAASPDPKVRAFKALQLVEDKTRYLLLAMGDGGYKPASADETWARRFGDCKGKTALLLALLKGLNIEAEPVVVLANPAADGMNERVPSASQFNNVLVRAHIDGKAYWLDGTRTGDRGGLQALAAPPFLWGLPIKASGATLEPIVQQTPSRPYMDATIRVDASSGLDKPAKSNMVMTMRGEMARGMTRVIDNAPRAEIERGFRQSFSSSNSWLKIETLDWSVADDGAVTLTIAGTADMDWRLNDDVGLLEWRLPMSDSGKVAQFPRREPGPNADAPFATPFPASGRPWSR</sequence>
<dbReference type="Pfam" id="PF12969">
    <property type="entry name" value="DUF3857"/>
    <property type="match status" value="1"/>
</dbReference>
<organism evidence="3 4">
    <name type="scientific">Caulobacter segnis</name>
    <dbReference type="NCBI Taxonomy" id="88688"/>
    <lineage>
        <taxon>Bacteria</taxon>
        <taxon>Pseudomonadati</taxon>
        <taxon>Pseudomonadota</taxon>
        <taxon>Alphaproteobacteria</taxon>
        <taxon>Caulobacterales</taxon>
        <taxon>Caulobacteraceae</taxon>
        <taxon>Caulobacter</taxon>
    </lineage>
</organism>